<accession>A0A6I1X508</accession>
<feature type="domain" description="YagK/YfjJ C-terminal" evidence="1">
    <location>
        <begin position="46"/>
        <end position="213"/>
    </location>
</feature>
<reference evidence="2 3" key="1">
    <citation type="submission" date="2019-10" db="EMBL/GenBank/DDBJ databases">
        <title>Evaluation of single-gene subtyping targets for Pseudomonas.</title>
        <authorList>
            <person name="Reichler S.J."/>
            <person name="Orsi R.H."/>
            <person name="Wiedmann M."/>
            <person name="Martin N.H."/>
            <person name="Murphy S.I."/>
        </authorList>
    </citation>
    <scope>NUCLEOTIDE SEQUENCE [LARGE SCALE GENOMIC DNA]</scope>
    <source>
        <strain evidence="2 3">FSL R10-1876</strain>
    </source>
</reference>
<dbReference type="Proteomes" id="UP000466863">
    <property type="component" value="Unassembled WGS sequence"/>
</dbReference>
<dbReference type="Pfam" id="PF11726">
    <property type="entry name" value="YagK_YfjJ_C"/>
    <property type="match status" value="1"/>
</dbReference>
<proteinExistence type="predicted"/>
<evidence type="ECO:0000313" key="2">
    <source>
        <dbReference type="EMBL" id="MQU46192.1"/>
    </source>
</evidence>
<dbReference type="RefSeq" id="WP_153357794.1">
    <property type="nucleotide sequence ID" value="NZ_WIVV01000299.1"/>
</dbReference>
<sequence>MLRHPDNTNLHLHREDTFEGLPVMVEKGPFVRQYLSRLKRTIDLALSQYSRVLAFRVDLRLPLGVDLPEYAYTNEVISRFVASFSAKIEHNRDKARERSLYAHDCKVRYVWAREVGHGNRPHYHLVILLNRDAYRAVGRLVSRRPRIFSRLEEAWASALGLPDDQVDGLVEIPRNAEYRLNRYLRAGDEDVLPGLFYRASYLCKSATKLYGDGLAPTKPDTNSPLN</sequence>
<name>A0A6I1X508_9PSED</name>
<organism evidence="2 3">
    <name type="scientific">Pseudomonas helleri</name>
    <dbReference type="NCBI Taxonomy" id="1608996"/>
    <lineage>
        <taxon>Bacteria</taxon>
        <taxon>Pseudomonadati</taxon>
        <taxon>Pseudomonadota</taxon>
        <taxon>Gammaproteobacteria</taxon>
        <taxon>Pseudomonadales</taxon>
        <taxon>Pseudomonadaceae</taxon>
        <taxon>Pseudomonas</taxon>
    </lineage>
</organism>
<evidence type="ECO:0000259" key="1">
    <source>
        <dbReference type="Pfam" id="PF11726"/>
    </source>
</evidence>
<protein>
    <submittedName>
        <fullName evidence="2">Inovirus Gp2 family protein</fullName>
    </submittedName>
</protein>
<comment type="caution">
    <text evidence="2">The sequence shown here is derived from an EMBL/GenBank/DDBJ whole genome shotgun (WGS) entry which is preliminary data.</text>
</comment>
<evidence type="ECO:0000313" key="3">
    <source>
        <dbReference type="Proteomes" id="UP000466863"/>
    </source>
</evidence>
<dbReference type="InterPro" id="IPR057271">
    <property type="entry name" value="YagK_YfjJ_C"/>
</dbReference>
<dbReference type="EMBL" id="WIVV01000299">
    <property type="protein sequence ID" value="MQU46192.1"/>
    <property type="molecule type" value="Genomic_DNA"/>
</dbReference>
<dbReference type="AlphaFoldDB" id="A0A6I1X508"/>
<gene>
    <name evidence="2" type="ORF">GHO28_27405</name>
</gene>